<dbReference type="EMBL" id="BARW01015593">
    <property type="protein sequence ID" value="GAI96574.1"/>
    <property type="molecule type" value="Genomic_DNA"/>
</dbReference>
<comment type="caution">
    <text evidence="1">The sequence shown here is derived from an EMBL/GenBank/DDBJ whole genome shotgun (WGS) entry which is preliminary data.</text>
</comment>
<feature type="non-terminal residue" evidence="1">
    <location>
        <position position="216"/>
    </location>
</feature>
<evidence type="ECO:0000313" key="1">
    <source>
        <dbReference type="EMBL" id="GAI96574.1"/>
    </source>
</evidence>
<reference evidence="1" key="1">
    <citation type="journal article" date="2014" name="Front. Microbiol.">
        <title>High frequency of phylogenetically diverse reductive dehalogenase-homologous genes in deep subseafloor sedimentary metagenomes.</title>
        <authorList>
            <person name="Kawai M."/>
            <person name="Futagami T."/>
            <person name="Toyoda A."/>
            <person name="Takaki Y."/>
            <person name="Nishi S."/>
            <person name="Hori S."/>
            <person name="Arai W."/>
            <person name="Tsubouchi T."/>
            <person name="Morono Y."/>
            <person name="Uchiyama I."/>
            <person name="Ito T."/>
            <person name="Fujiyama A."/>
            <person name="Inagaki F."/>
            <person name="Takami H."/>
        </authorList>
    </citation>
    <scope>NUCLEOTIDE SEQUENCE</scope>
    <source>
        <strain evidence="1">Expedition CK06-06</strain>
    </source>
</reference>
<gene>
    <name evidence="1" type="ORF">S12H4_27327</name>
</gene>
<dbReference type="AlphaFoldDB" id="X1UW46"/>
<dbReference type="NCBIfam" id="NF045535">
    <property type="entry name" value="Sel_Asgard"/>
    <property type="match status" value="1"/>
</dbReference>
<name>X1UW46_9ZZZZ</name>
<organism evidence="1">
    <name type="scientific">marine sediment metagenome</name>
    <dbReference type="NCBI Taxonomy" id="412755"/>
    <lineage>
        <taxon>unclassified sequences</taxon>
        <taxon>metagenomes</taxon>
        <taxon>ecological metagenomes</taxon>
    </lineage>
</organism>
<accession>X1UW46</accession>
<protein>
    <submittedName>
        <fullName evidence="1">Uncharacterized protein</fullName>
    </submittedName>
</protein>
<sequence length="216" mass="24740">MVENLLLDQFNNVISTQWPFKQIEENNGSLSSRELFELAYHTSNSVAMRNIFIKLSTSEIKGGSQAILYSNNKKFIKIETLENSLRITKYFPEGSSGDKLITNVQPKLKNRKEKFLTKDSSMKTDILKTILVERKLDECVNFVMLKDINRKVYFAIGDARESAAVVPIFMEAEGASLVQLALNKWMSTVQTFDQEKPFPDNFVAGLLKNIMQIKKW</sequence>
<proteinExistence type="predicted"/>